<feature type="domain" description="DUF7707" evidence="2">
    <location>
        <begin position="21"/>
        <end position="125"/>
    </location>
</feature>
<reference evidence="4" key="1">
    <citation type="journal article" date="2015" name="PLoS Genet.">
        <title>The dynamic genome and transcriptome of the human fungal pathogen Blastomyces and close relative Emmonsia.</title>
        <authorList>
            <person name="Munoz J.F."/>
            <person name="Gauthier G.M."/>
            <person name="Desjardins C.A."/>
            <person name="Gallo J.E."/>
            <person name="Holder J."/>
            <person name="Sullivan T.D."/>
            <person name="Marty A.J."/>
            <person name="Carmen J.C."/>
            <person name="Chen Z."/>
            <person name="Ding L."/>
            <person name="Gujja S."/>
            <person name="Magrini V."/>
            <person name="Misas E."/>
            <person name="Mitreva M."/>
            <person name="Priest M."/>
            <person name="Saif S."/>
            <person name="Whiston E.A."/>
            <person name="Young S."/>
            <person name="Zeng Q."/>
            <person name="Goldman W.E."/>
            <person name="Mardis E.R."/>
            <person name="Taylor J.W."/>
            <person name="McEwen J.G."/>
            <person name="Clay O.K."/>
            <person name="Klein B.S."/>
            <person name="Cuomo C.A."/>
        </authorList>
    </citation>
    <scope>NUCLEOTIDE SEQUENCE [LARGE SCALE GENOMIC DNA]</scope>
    <source>
        <strain evidence="4">UAMH 3008</strain>
    </source>
</reference>
<organism evidence="3 4">
    <name type="scientific">[Emmonsia] crescens</name>
    <dbReference type="NCBI Taxonomy" id="73230"/>
    <lineage>
        <taxon>Eukaryota</taxon>
        <taxon>Fungi</taxon>
        <taxon>Dikarya</taxon>
        <taxon>Ascomycota</taxon>
        <taxon>Pezizomycotina</taxon>
        <taxon>Eurotiomycetes</taxon>
        <taxon>Eurotiomycetidae</taxon>
        <taxon>Onygenales</taxon>
        <taxon>Ajellomycetaceae</taxon>
        <taxon>Emergomyces</taxon>
    </lineage>
</organism>
<dbReference type="EMBL" id="LCZI01001058">
    <property type="protein sequence ID" value="KKZ62669.1"/>
    <property type="molecule type" value="Genomic_DNA"/>
</dbReference>
<evidence type="ECO:0000313" key="4">
    <source>
        <dbReference type="Proteomes" id="UP000034164"/>
    </source>
</evidence>
<feature type="chain" id="PRO_5002546013" description="DUF7707 domain-containing protein" evidence="1">
    <location>
        <begin position="20"/>
        <end position="198"/>
    </location>
</feature>
<proteinExistence type="predicted"/>
<dbReference type="PANTHER" id="PTHR38118:SF2">
    <property type="entry name" value="CDP-ALCOHOL PHOSPHATIDYLTRANSFERASE PROTEIN"/>
    <property type="match status" value="1"/>
</dbReference>
<dbReference type="AlphaFoldDB" id="A0A0G2J0V6"/>
<sequence length="198" mass="20503">MLFPTALLALSCIAGFASSQSIDPSTVPEATRDAWCRDQTTSCPLLCLQNKKATGEPEENRCDPETLIFSCICSNGLTPDSSEYSQPIPYYICTEANNQCVLNCNNDPGCQTACRVQNPCGAQNPKRVTSTSAMASKTGDPAGTGTSSATGVVYTGLGDDSATPPGSAAVGHAPLQIGQVYGVGVVVTGFLAGFSMLF</sequence>
<evidence type="ECO:0000256" key="1">
    <source>
        <dbReference type="SAM" id="SignalP"/>
    </source>
</evidence>
<dbReference type="VEuPathDB" id="FungiDB:EMCG_00352"/>
<accession>A0A0G2J0V6</accession>
<comment type="caution">
    <text evidence="3">The sequence shown here is derived from an EMBL/GenBank/DDBJ whole genome shotgun (WGS) entry which is preliminary data.</text>
</comment>
<dbReference type="InterPro" id="IPR056124">
    <property type="entry name" value="DUF7707"/>
</dbReference>
<keyword evidence="1" id="KW-0732">Signal</keyword>
<dbReference type="Proteomes" id="UP000034164">
    <property type="component" value="Unassembled WGS sequence"/>
</dbReference>
<evidence type="ECO:0000313" key="3">
    <source>
        <dbReference type="EMBL" id="KKZ62669.1"/>
    </source>
</evidence>
<name>A0A0G2J0V6_9EURO</name>
<dbReference type="OrthoDB" id="2439692at2759"/>
<dbReference type="PANTHER" id="PTHR38118">
    <property type="entry name" value="ANCHORED CELL WALL PROTEIN 11-RELATED"/>
    <property type="match status" value="1"/>
</dbReference>
<protein>
    <recommendedName>
        <fullName evidence="2">DUF7707 domain-containing protein</fullName>
    </recommendedName>
</protein>
<gene>
    <name evidence="3" type="ORF">EMCG_00352</name>
</gene>
<dbReference type="Pfam" id="PF24808">
    <property type="entry name" value="DUF7707"/>
    <property type="match status" value="1"/>
</dbReference>
<evidence type="ECO:0000259" key="2">
    <source>
        <dbReference type="Pfam" id="PF24808"/>
    </source>
</evidence>
<feature type="signal peptide" evidence="1">
    <location>
        <begin position="1"/>
        <end position="19"/>
    </location>
</feature>